<reference evidence="2 3" key="1">
    <citation type="journal article" date="2009" name="Nat. Genet.">
        <title>The genome of the cucumber, Cucumis sativus L.</title>
        <authorList>
            <person name="Huang S."/>
            <person name="Li R."/>
            <person name="Zhang Z."/>
            <person name="Li L."/>
            <person name="Gu X."/>
            <person name="Fan W."/>
            <person name="Lucas W.J."/>
            <person name="Wang X."/>
            <person name="Xie B."/>
            <person name="Ni P."/>
            <person name="Ren Y."/>
            <person name="Zhu H."/>
            <person name="Li J."/>
            <person name="Lin K."/>
            <person name="Jin W."/>
            <person name="Fei Z."/>
            <person name="Li G."/>
            <person name="Staub J."/>
            <person name="Kilian A."/>
            <person name="van der Vossen E.A."/>
            <person name="Wu Y."/>
            <person name="Guo J."/>
            <person name="He J."/>
            <person name="Jia Z."/>
            <person name="Ren Y."/>
            <person name="Tian G."/>
            <person name="Lu Y."/>
            <person name="Ruan J."/>
            <person name="Qian W."/>
            <person name="Wang M."/>
            <person name="Huang Q."/>
            <person name="Li B."/>
            <person name="Xuan Z."/>
            <person name="Cao J."/>
            <person name="Asan"/>
            <person name="Wu Z."/>
            <person name="Zhang J."/>
            <person name="Cai Q."/>
            <person name="Bai Y."/>
            <person name="Zhao B."/>
            <person name="Han Y."/>
            <person name="Li Y."/>
            <person name="Li X."/>
            <person name="Wang S."/>
            <person name="Shi Q."/>
            <person name="Liu S."/>
            <person name="Cho W.K."/>
            <person name="Kim J.Y."/>
            <person name="Xu Y."/>
            <person name="Heller-Uszynska K."/>
            <person name="Miao H."/>
            <person name="Cheng Z."/>
            <person name="Zhang S."/>
            <person name="Wu J."/>
            <person name="Yang Y."/>
            <person name="Kang H."/>
            <person name="Li M."/>
            <person name="Liang H."/>
            <person name="Ren X."/>
            <person name="Shi Z."/>
            <person name="Wen M."/>
            <person name="Jian M."/>
            <person name="Yang H."/>
            <person name="Zhang G."/>
            <person name="Yang Z."/>
            <person name="Chen R."/>
            <person name="Liu S."/>
            <person name="Li J."/>
            <person name="Ma L."/>
            <person name="Liu H."/>
            <person name="Zhou Y."/>
            <person name="Zhao J."/>
            <person name="Fang X."/>
            <person name="Li G."/>
            <person name="Fang L."/>
            <person name="Li Y."/>
            <person name="Liu D."/>
            <person name="Zheng H."/>
            <person name="Zhang Y."/>
            <person name="Qin N."/>
            <person name="Li Z."/>
            <person name="Yang G."/>
            <person name="Yang S."/>
            <person name="Bolund L."/>
            <person name="Kristiansen K."/>
            <person name="Zheng H."/>
            <person name="Li S."/>
            <person name="Zhang X."/>
            <person name="Yang H."/>
            <person name="Wang J."/>
            <person name="Sun R."/>
            <person name="Zhang B."/>
            <person name="Jiang S."/>
            <person name="Wang J."/>
            <person name="Du Y."/>
            <person name="Li S."/>
        </authorList>
    </citation>
    <scope>NUCLEOTIDE SEQUENCE [LARGE SCALE GENOMIC DNA]</scope>
    <source>
        <strain evidence="3">cv. 9930</strain>
    </source>
</reference>
<dbReference type="EMBL" id="CM002928">
    <property type="protein sequence ID" value="KGN44221.1"/>
    <property type="molecule type" value="Genomic_DNA"/>
</dbReference>
<dbReference type="Proteomes" id="UP000029981">
    <property type="component" value="Chromosome 7"/>
</dbReference>
<reference evidence="2 3" key="2">
    <citation type="journal article" date="2009" name="PLoS ONE">
        <title>An integrated genetic and cytogenetic map of the cucumber genome.</title>
        <authorList>
            <person name="Ren Y."/>
            <person name="Zhang Z."/>
            <person name="Liu J."/>
            <person name="Staub J.E."/>
            <person name="Han Y."/>
            <person name="Cheng Z."/>
            <person name="Li X."/>
            <person name="Lu J."/>
            <person name="Miao H."/>
            <person name="Kang H."/>
            <person name="Xie B."/>
            <person name="Gu X."/>
            <person name="Wang X."/>
            <person name="Du Y."/>
            <person name="Jin W."/>
            <person name="Huang S."/>
        </authorList>
    </citation>
    <scope>NUCLEOTIDE SEQUENCE [LARGE SCALE GENOMIC DNA]</scope>
    <source>
        <strain evidence="3">cv. 9930</strain>
    </source>
</reference>
<feature type="compositionally biased region" description="Polar residues" evidence="1">
    <location>
        <begin position="1"/>
        <end position="19"/>
    </location>
</feature>
<dbReference type="Gramene" id="KGN44221">
    <property type="protein sequence ID" value="KGN44221"/>
    <property type="gene ID" value="Csa_7G230960"/>
</dbReference>
<evidence type="ECO:0000313" key="3">
    <source>
        <dbReference type="Proteomes" id="UP000029981"/>
    </source>
</evidence>
<organism evidence="2 3">
    <name type="scientific">Cucumis sativus</name>
    <name type="common">Cucumber</name>
    <dbReference type="NCBI Taxonomy" id="3659"/>
    <lineage>
        <taxon>Eukaryota</taxon>
        <taxon>Viridiplantae</taxon>
        <taxon>Streptophyta</taxon>
        <taxon>Embryophyta</taxon>
        <taxon>Tracheophyta</taxon>
        <taxon>Spermatophyta</taxon>
        <taxon>Magnoliopsida</taxon>
        <taxon>eudicotyledons</taxon>
        <taxon>Gunneridae</taxon>
        <taxon>Pentapetalae</taxon>
        <taxon>rosids</taxon>
        <taxon>fabids</taxon>
        <taxon>Cucurbitales</taxon>
        <taxon>Cucurbitaceae</taxon>
        <taxon>Benincaseae</taxon>
        <taxon>Cucumis</taxon>
    </lineage>
</organism>
<name>A0A0A0K8V4_CUCSA</name>
<protein>
    <submittedName>
        <fullName evidence="2">Uncharacterized protein</fullName>
    </submittedName>
</protein>
<evidence type="ECO:0000313" key="2">
    <source>
        <dbReference type="EMBL" id="KGN44221.1"/>
    </source>
</evidence>
<accession>A0A0A0K8V4</accession>
<reference evidence="2 3" key="3">
    <citation type="journal article" date="2010" name="BMC Genomics">
        <title>Transcriptome sequencing and comparative analysis of cucumber flowers with different sex types.</title>
        <authorList>
            <person name="Guo S."/>
            <person name="Zheng Y."/>
            <person name="Joung J.G."/>
            <person name="Liu S."/>
            <person name="Zhang Z."/>
            <person name="Crasta O.R."/>
            <person name="Sobral B.W."/>
            <person name="Xu Y."/>
            <person name="Huang S."/>
            <person name="Fei Z."/>
        </authorList>
    </citation>
    <scope>NUCLEOTIDE SEQUENCE [LARGE SCALE GENOMIC DNA]</scope>
    <source>
        <strain evidence="3">cv. 9930</strain>
    </source>
</reference>
<proteinExistence type="predicted"/>
<reference evidence="2 3" key="4">
    <citation type="journal article" date="2011" name="BMC Genomics">
        <title>RNA-Seq improves annotation of protein-coding genes in the cucumber genome.</title>
        <authorList>
            <person name="Li Z."/>
            <person name="Zhang Z."/>
            <person name="Yan P."/>
            <person name="Huang S."/>
            <person name="Fei Z."/>
            <person name="Lin K."/>
        </authorList>
    </citation>
    <scope>NUCLEOTIDE SEQUENCE [LARGE SCALE GENOMIC DNA]</scope>
    <source>
        <strain evidence="3">cv. 9930</strain>
    </source>
</reference>
<sequence length="81" mass="8507">MIHPNSTNARLDQSMTATQMKKGEAEQNDVDANRLICKLIDLDSVNVGGQIGVRCACATALSSGKRQQMAAESGSDKVGGL</sequence>
<feature type="region of interest" description="Disordered" evidence="1">
    <location>
        <begin position="1"/>
        <end position="26"/>
    </location>
</feature>
<evidence type="ECO:0000256" key="1">
    <source>
        <dbReference type="SAM" id="MobiDB-lite"/>
    </source>
</evidence>
<dbReference type="AlphaFoldDB" id="A0A0A0K8V4"/>
<keyword evidence="3" id="KW-1185">Reference proteome</keyword>
<gene>
    <name evidence="2" type="ORF">Csa_7G230960</name>
</gene>